<feature type="coiled-coil region" evidence="6">
    <location>
        <begin position="575"/>
        <end position="602"/>
    </location>
</feature>
<evidence type="ECO:0000313" key="8">
    <source>
        <dbReference type="EMBL" id="RGN40158.1"/>
    </source>
</evidence>
<dbReference type="SUPFAM" id="SSF52540">
    <property type="entry name" value="P-loop containing nucleoside triphosphate hydrolases"/>
    <property type="match status" value="1"/>
</dbReference>
<evidence type="ECO:0000256" key="2">
    <source>
        <dbReference type="ARBA" id="ARBA00022741"/>
    </source>
</evidence>
<name>A0A3E5BRA7_9BACE</name>
<keyword evidence="4" id="KW-0342">GTP-binding</keyword>
<gene>
    <name evidence="8" type="ORF">DXB65_00465</name>
</gene>
<accession>A0A3E5BRA7</accession>
<comment type="caution">
    <text evidence="8">The sequence shown here is derived from an EMBL/GenBank/DDBJ whole genome shotgun (WGS) entry which is preliminary data.</text>
</comment>
<evidence type="ECO:0000313" key="9">
    <source>
        <dbReference type="Proteomes" id="UP000260983"/>
    </source>
</evidence>
<proteinExistence type="predicted"/>
<evidence type="ECO:0000259" key="7">
    <source>
        <dbReference type="Pfam" id="PF00350"/>
    </source>
</evidence>
<keyword evidence="3" id="KW-0378">Hydrolase</keyword>
<organism evidence="8 9">
    <name type="scientific">Bacteroides oleiciplenus</name>
    <dbReference type="NCBI Taxonomy" id="626931"/>
    <lineage>
        <taxon>Bacteria</taxon>
        <taxon>Pseudomonadati</taxon>
        <taxon>Bacteroidota</taxon>
        <taxon>Bacteroidia</taxon>
        <taxon>Bacteroidales</taxon>
        <taxon>Bacteroidaceae</taxon>
        <taxon>Bacteroides</taxon>
    </lineage>
</organism>
<evidence type="ECO:0000256" key="6">
    <source>
        <dbReference type="SAM" id="Coils"/>
    </source>
</evidence>
<evidence type="ECO:0000256" key="5">
    <source>
        <dbReference type="ARBA" id="ARBA00023136"/>
    </source>
</evidence>
<dbReference type="AlphaFoldDB" id="A0A3E5BRA7"/>
<comment type="subcellular location">
    <subcellularLocation>
        <location evidence="1">Membrane</location>
    </subcellularLocation>
</comment>
<dbReference type="GO" id="GO:0003924">
    <property type="term" value="F:GTPase activity"/>
    <property type="evidence" value="ECO:0007669"/>
    <property type="project" value="InterPro"/>
</dbReference>
<dbReference type="InterPro" id="IPR045063">
    <property type="entry name" value="Dynamin_N"/>
</dbReference>
<feature type="domain" description="Dynamin N-terminal" evidence="7">
    <location>
        <begin position="45"/>
        <end position="244"/>
    </location>
</feature>
<evidence type="ECO:0000256" key="4">
    <source>
        <dbReference type="ARBA" id="ARBA00023134"/>
    </source>
</evidence>
<dbReference type="PANTHER" id="PTHR10465">
    <property type="entry name" value="TRANSMEMBRANE GTPASE FZO1"/>
    <property type="match status" value="1"/>
</dbReference>
<dbReference type="Pfam" id="PF00350">
    <property type="entry name" value="Dynamin_N"/>
    <property type="match status" value="1"/>
</dbReference>
<keyword evidence="5" id="KW-0472">Membrane</keyword>
<keyword evidence="2" id="KW-0547">Nucleotide-binding</keyword>
<dbReference type="Proteomes" id="UP000260983">
    <property type="component" value="Unassembled WGS sequence"/>
</dbReference>
<evidence type="ECO:0000256" key="1">
    <source>
        <dbReference type="ARBA" id="ARBA00004370"/>
    </source>
</evidence>
<dbReference type="Gene3D" id="3.40.50.300">
    <property type="entry name" value="P-loop containing nucleotide triphosphate hydrolases"/>
    <property type="match status" value="1"/>
</dbReference>
<dbReference type="RefSeq" id="WP_117722982.1">
    <property type="nucleotide sequence ID" value="NZ_QSUL01000001.1"/>
</dbReference>
<reference evidence="8 9" key="1">
    <citation type="submission" date="2018-08" db="EMBL/GenBank/DDBJ databases">
        <title>A genome reference for cultivated species of the human gut microbiota.</title>
        <authorList>
            <person name="Zou Y."/>
            <person name="Xue W."/>
            <person name="Luo G."/>
        </authorList>
    </citation>
    <scope>NUCLEOTIDE SEQUENCE [LARGE SCALE GENOMIC DNA]</scope>
    <source>
        <strain evidence="8 9">OM05-15BH</strain>
    </source>
</reference>
<dbReference type="GO" id="GO:0016020">
    <property type="term" value="C:membrane"/>
    <property type="evidence" value="ECO:0007669"/>
    <property type="project" value="UniProtKB-SubCell"/>
</dbReference>
<dbReference type="PANTHER" id="PTHR10465:SF0">
    <property type="entry name" value="SARCALUMENIN"/>
    <property type="match status" value="1"/>
</dbReference>
<evidence type="ECO:0000256" key="3">
    <source>
        <dbReference type="ARBA" id="ARBA00022801"/>
    </source>
</evidence>
<sequence length="604" mass="69438">MDLLSTLNTLHTIISDSLLPEINKDSYLNRLRKIEQRSKDSNIYVGIVGEFSSGKSTLINSLIGADYFVTNSLQGTTTTITAIKYAETADLELKYKNGKSLRYSNNKLSLIEKYLPEVYKKLSIGEKIKLKVVGLLGGNKKDELLLRIFDVVTTSDDASEDLDEAVVYHPSDFLKNGIVILDTPGTDSLNPNHQTITERAISEKCDLAMVIIPSNTPFSQTLSGFIEDNLLPCIDKCFFLITKVELLRKDVERRSLIKWVNSRLDAFFGIENPKTILAPTLLSLEERGLIERTGMLEHLSSEDRFMLSSEFDSDTKRMFNEILAGKDDAIRGTLNRFIKSLNANLMKEISKKQIQLETDLATLKRLQTIPLNQFMANFFKKEDADENFSFTEARLQNLWHKKQMDFERYVCNKIDQADSKNEAQGVMDEGSTISYGQSCFQDCYNAFSSELNGLISFHENNFDSFRNLFSSTFSITALDFTFKLKNKPSWQREYKSNFSKWNLTTAPLFRVFKKLQTIKQEMKDEVRRQLEINIEKMQSYYMQKITEANTNLNEQMEKIKPLFASKYNHIINKKIAEEQQKEQLLRSQIAQLQQSLKTLESIIH</sequence>
<dbReference type="EMBL" id="QSUL01000001">
    <property type="protein sequence ID" value="RGN40158.1"/>
    <property type="molecule type" value="Genomic_DNA"/>
</dbReference>
<keyword evidence="6" id="KW-0175">Coiled coil</keyword>
<protein>
    <recommendedName>
        <fullName evidence="7">Dynamin N-terminal domain-containing protein</fullName>
    </recommendedName>
</protein>
<dbReference type="InterPro" id="IPR027417">
    <property type="entry name" value="P-loop_NTPase"/>
</dbReference>
<dbReference type="GO" id="GO:0005525">
    <property type="term" value="F:GTP binding"/>
    <property type="evidence" value="ECO:0007669"/>
    <property type="project" value="UniProtKB-KW"/>
</dbReference>
<dbReference type="InterPro" id="IPR027094">
    <property type="entry name" value="Mitofusin_fam"/>
</dbReference>